<dbReference type="OrthoDB" id="1751619at2"/>
<evidence type="ECO:0000313" key="2">
    <source>
        <dbReference type="EMBL" id="SHG54424.1"/>
    </source>
</evidence>
<organism evidence="2 3">
    <name type="scientific">Ornithinibacillus halophilus</name>
    <dbReference type="NCBI Taxonomy" id="930117"/>
    <lineage>
        <taxon>Bacteria</taxon>
        <taxon>Bacillati</taxon>
        <taxon>Bacillota</taxon>
        <taxon>Bacilli</taxon>
        <taxon>Bacillales</taxon>
        <taxon>Bacillaceae</taxon>
        <taxon>Ornithinibacillus</taxon>
    </lineage>
</organism>
<feature type="transmembrane region" description="Helical" evidence="1">
    <location>
        <begin position="118"/>
        <end position="143"/>
    </location>
</feature>
<keyword evidence="1" id="KW-1133">Transmembrane helix</keyword>
<proteinExistence type="predicted"/>
<dbReference type="EMBL" id="FQVW01000040">
    <property type="protein sequence ID" value="SHG54424.1"/>
    <property type="molecule type" value="Genomic_DNA"/>
</dbReference>
<name>A0A1M5KNN8_9BACI</name>
<sequence length="279" mass="32329">MSRYLKLVNFELNRFFKIYLGLIAFTAISQIIGVINRSSQYMNQANEAIYERGMALDEFIQQYGPMSFQKVSQSLFFQGPIGICIAMLLIYMFFIWYRDWFGKNTFIYRLLMLPTERINIYMAKATTILLLVFGLISVQILLLPLESTVLQWMVPEELRMDMSVNEIIGADVFGLLSILYPVTVIEFFISYAIGIMAVFVAFTCVLLERSFRWKGIGIGLVYALGSIVIFFLPMLIEEMFFPYFLYPMELLLLMLLTGLIVTALAIWIGHYLLKNKIRV</sequence>
<evidence type="ECO:0000256" key="1">
    <source>
        <dbReference type="SAM" id="Phobius"/>
    </source>
</evidence>
<dbReference type="Proteomes" id="UP000183988">
    <property type="component" value="Unassembled WGS sequence"/>
</dbReference>
<reference evidence="2 3" key="1">
    <citation type="submission" date="2016-11" db="EMBL/GenBank/DDBJ databases">
        <authorList>
            <person name="Jaros S."/>
            <person name="Januszkiewicz K."/>
            <person name="Wedrychowicz H."/>
        </authorList>
    </citation>
    <scope>NUCLEOTIDE SEQUENCE [LARGE SCALE GENOMIC DNA]</scope>
    <source>
        <strain evidence="2 3">IBRC-M 10683</strain>
    </source>
</reference>
<feature type="transmembrane region" description="Helical" evidence="1">
    <location>
        <begin position="75"/>
        <end position="98"/>
    </location>
</feature>
<accession>A0A1M5KNN8</accession>
<feature type="transmembrane region" description="Helical" evidence="1">
    <location>
        <begin position="250"/>
        <end position="273"/>
    </location>
</feature>
<keyword evidence="1" id="KW-0472">Membrane</keyword>
<protein>
    <recommendedName>
        <fullName evidence="4">ABC-2 family transporter protein</fullName>
    </recommendedName>
</protein>
<feature type="transmembrane region" description="Helical" evidence="1">
    <location>
        <begin position="15"/>
        <end position="35"/>
    </location>
</feature>
<keyword evidence="3" id="KW-1185">Reference proteome</keyword>
<evidence type="ECO:0000313" key="3">
    <source>
        <dbReference type="Proteomes" id="UP000183988"/>
    </source>
</evidence>
<keyword evidence="1" id="KW-0812">Transmembrane</keyword>
<dbReference type="STRING" id="930117.SAMN05216225_10408"/>
<gene>
    <name evidence="2" type="ORF">SAMN05216225_10408</name>
</gene>
<dbReference type="RefSeq" id="WP_072891444.1">
    <property type="nucleotide sequence ID" value="NZ_FQVW01000040.1"/>
</dbReference>
<evidence type="ECO:0008006" key="4">
    <source>
        <dbReference type="Google" id="ProtNLM"/>
    </source>
</evidence>
<dbReference type="AlphaFoldDB" id="A0A1M5KNN8"/>
<feature type="transmembrane region" description="Helical" evidence="1">
    <location>
        <begin position="219"/>
        <end position="244"/>
    </location>
</feature>
<feature type="transmembrane region" description="Helical" evidence="1">
    <location>
        <begin position="188"/>
        <end position="207"/>
    </location>
</feature>